<feature type="transmembrane region" description="Helical" evidence="1">
    <location>
        <begin position="508"/>
        <end position="525"/>
    </location>
</feature>
<feature type="transmembrane region" description="Helical" evidence="1">
    <location>
        <begin position="1025"/>
        <end position="1045"/>
    </location>
</feature>
<dbReference type="Pfam" id="PF11915">
    <property type="entry name" value="DUF3433"/>
    <property type="match status" value="2"/>
</dbReference>
<dbReference type="InterPro" id="IPR021840">
    <property type="entry name" value="DUF3433"/>
</dbReference>
<comment type="caution">
    <text evidence="2">The sequence shown here is derived from an EMBL/GenBank/DDBJ whole genome shotgun (WGS) entry which is preliminary data.</text>
</comment>
<proteinExistence type="predicted"/>
<dbReference type="Proteomes" id="UP001285441">
    <property type="component" value="Unassembled WGS sequence"/>
</dbReference>
<sequence length="1164" mass="125411">MWLSLYRGPADTANAAIRDYQAMLQPTAIYKSIKNRDFAVGATTAVSILLTVVVVFSTGLITLSPIDVTNTVPVTLSNRLQALSAPDNLFSPMNYTTDMSSIVFGLFRTNFTYPFGLTQDVAYQTALANVSNNAVVAAEVDGFKASLVCQPATLNTTVFDFSDSDEEIYASRVNFTLEAPGCNISASLGGLYAAISILDEGYFASAFSNPCGGSLDVDNMRMGFIFGFAKQTAEPGIVSITESAQVICKPSYAIARYKLVQTDNRLLSLTLIPGAPPKILANVHPWTLSSLYFMSTGIGKSWVGKDVDGTSNLDLAHSNWHDYNETWLLDDFWRTSLGIVTDIPQNISSMLDVETLAATFREPYQRYMAAAAHYALPSSATVLSLSGTALERQNRLLVQPLPAHLIAALLGVCGLLVSVAWVVLPTPRSLARNPCSIIGPAALLSDLRPQHSPVGADKTHHPLVLHLLSRLGMCVAVIATIVGLVAALKESQAHNGVGLARNDSWVRHVWTVGPAAVLSMFRIYYAAADFQSRALAPYLSLSKKGGANFEKSLSIDLLNRYQIPAVYKAGRLRLWSVLTTGLVAILAASLPILSASLFNSATFLQEVSTQLEILTAFDVNSSQNNTYQSPSVFASLPENLAMRLANLILQDNLSYPAFTYRDLAFPSFQLVETSSLTPSSSKGTNYTIIIRTVIPALQSRLMCRLYDRSLIRASYNTNIASPSDDAEHNAINPLRINITGEDCYVPSWPSWSSNYTSPPSSSDTPSNMVISTTTEAEDGSLLPLDDGEYVFGQGGPAEREYSPWHVQTRPGQVLGCSSRIYAWGQFSPTNLHEPLPSISAIGCNISLDMIDMQVQFILNNDNGHQQLVLDPSFAPIKNESSRRTSSDTSARQGFTRYAADDRVFSHFPPSEPTQLLSNFFQVLTTSPYGVPASMLASTSGTAAADDAQRVMEAIQLQHGIVMAQYHSQVHRVPVSGSADLAALDWSMVVAGMSAGTTKFPAVAIDSATTAGSGQTRVVQDAASTYALVAVLAVILILGGIAWVMMGKTAVLPGSPTSAAGLYSLMSFPGGLLEMMPSNAETLSDDDLRKVMGGDDARFCLGWQQVKGPRDSGNEKREVGYMIYSERQLSLDDLVMTGHAASVDEVLGAGPKVASSVTSLRRWSV</sequence>
<protein>
    <submittedName>
        <fullName evidence="2">Uncharacterized protein</fullName>
    </submittedName>
</protein>
<keyword evidence="1" id="KW-0472">Membrane</keyword>
<name>A0AAE0U924_9PEZI</name>
<accession>A0AAE0U924</accession>
<keyword evidence="3" id="KW-1185">Reference proteome</keyword>
<reference evidence="2" key="1">
    <citation type="journal article" date="2023" name="Mol. Phylogenet. Evol.">
        <title>Genome-scale phylogeny and comparative genomics of the fungal order Sordariales.</title>
        <authorList>
            <person name="Hensen N."/>
            <person name="Bonometti L."/>
            <person name="Westerberg I."/>
            <person name="Brannstrom I.O."/>
            <person name="Guillou S."/>
            <person name="Cros-Aarteil S."/>
            <person name="Calhoun S."/>
            <person name="Haridas S."/>
            <person name="Kuo A."/>
            <person name="Mondo S."/>
            <person name="Pangilinan J."/>
            <person name="Riley R."/>
            <person name="LaButti K."/>
            <person name="Andreopoulos B."/>
            <person name="Lipzen A."/>
            <person name="Chen C."/>
            <person name="Yan M."/>
            <person name="Daum C."/>
            <person name="Ng V."/>
            <person name="Clum A."/>
            <person name="Steindorff A."/>
            <person name="Ohm R.A."/>
            <person name="Martin F."/>
            <person name="Silar P."/>
            <person name="Natvig D.O."/>
            <person name="Lalanne C."/>
            <person name="Gautier V."/>
            <person name="Ament-Velasquez S.L."/>
            <person name="Kruys A."/>
            <person name="Hutchinson M.I."/>
            <person name="Powell A.J."/>
            <person name="Barry K."/>
            <person name="Miller A.N."/>
            <person name="Grigoriev I.V."/>
            <person name="Debuchy R."/>
            <person name="Gladieux P."/>
            <person name="Hiltunen Thoren M."/>
            <person name="Johannesson H."/>
        </authorList>
    </citation>
    <scope>NUCLEOTIDE SEQUENCE</scope>
    <source>
        <strain evidence="2">CBS 232.78</strain>
    </source>
</reference>
<organism evidence="2 3">
    <name type="scientific">Podospora didyma</name>
    <dbReference type="NCBI Taxonomy" id="330526"/>
    <lineage>
        <taxon>Eukaryota</taxon>
        <taxon>Fungi</taxon>
        <taxon>Dikarya</taxon>
        <taxon>Ascomycota</taxon>
        <taxon>Pezizomycotina</taxon>
        <taxon>Sordariomycetes</taxon>
        <taxon>Sordariomycetidae</taxon>
        <taxon>Sordariales</taxon>
        <taxon>Podosporaceae</taxon>
        <taxon>Podospora</taxon>
    </lineage>
</organism>
<feature type="transmembrane region" description="Helical" evidence="1">
    <location>
        <begin position="38"/>
        <end position="63"/>
    </location>
</feature>
<evidence type="ECO:0000313" key="2">
    <source>
        <dbReference type="EMBL" id="KAK3395065.1"/>
    </source>
</evidence>
<reference evidence="2" key="2">
    <citation type="submission" date="2023-06" db="EMBL/GenBank/DDBJ databases">
        <authorList>
            <consortium name="Lawrence Berkeley National Laboratory"/>
            <person name="Haridas S."/>
            <person name="Hensen N."/>
            <person name="Bonometti L."/>
            <person name="Westerberg I."/>
            <person name="Brannstrom I.O."/>
            <person name="Guillou S."/>
            <person name="Cros-Aarteil S."/>
            <person name="Calhoun S."/>
            <person name="Kuo A."/>
            <person name="Mondo S."/>
            <person name="Pangilinan J."/>
            <person name="Riley R."/>
            <person name="LaButti K."/>
            <person name="Andreopoulos B."/>
            <person name="Lipzen A."/>
            <person name="Chen C."/>
            <person name="Yanf M."/>
            <person name="Daum C."/>
            <person name="Ng V."/>
            <person name="Clum A."/>
            <person name="Steindorff A."/>
            <person name="Ohm R."/>
            <person name="Martin F."/>
            <person name="Silar P."/>
            <person name="Natvig D."/>
            <person name="Lalanne C."/>
            <person name="Gautier V."/>
            <person name="Ament-velasquez S.L."/>
            <person name="Kruys A."/>
            <person name="Hutchinson M.I."/>
            <person name="Powell A.J."/>
            <person name="Barry K."/>
            <person name="Miller A.N."/>
            <person name="Grigoriev I.V."/>
            <person name="Debuchy R."/>
            <person name="Gladieux P."/>
            <person name="Thoren M.H."/>
            <person name="Johannesson H."/>
        </authorList>
    </citation>
    <scope>NUCLEOTIDE SEQUENCE</scope>
    <source>
        <strain evidence="2">CBS 232.78</strain>
    </source>
</reference>
<dbReference type="PANTHER" id="PTHR37544:SF1">
    <property type="entry name" value="PHOSPHORIBOSYLAMINOIMIDAZOLE-SUCCINOCARBOXAMIDE SYNTHASE"/>
    <property type="match status" value="1"/>
</dbReference>
<dbReference type="PANTHER" id="PTHR37544">
    <property type="entry name" value="SPRAY-RELATED"/>
    <property type="match status" value="1"/>
</dbReference>
<dbReference type="EMBL" id="JAULSW010000001">
    <property type="protein sequence ID" value="KAK3395065.1"/>
    <property type="molecule type" value="Genomic_DNA"/>
</dbReference>
<keyword evidence="1" id="KW-0812">Transmembrane</keyword>
<keyword evidence="1" id="KW-1133">Transmembrane helix</keyword>
<feature type="transmembrane region" description="Helical" evidence="1">
    <location>
        <begin position="574"/>
        <end position="598"/>
    </location>
</feature>
<evidence type="ECO:0000313" key="3">
    <source>
        <dbReference type="Proteomes" id="UP001285441"/>
    </source>
</evidence>
<feature type="transmembrane region" description="Helical" evidence="1">
    <location>
        <begin position="467"/>
        <end position="488"/>
    </location>
</feature>
<feature type="transmembrane region" description="Helical" evidence="1">
    <location>
        <begin position="401"/>
        <end position="424"/>
    </location>
</feature>
<evidence type="ECO:0000256" key="1">
    <source>
        <dbReference type="SAM" id="Phobius"/>
    </source>
</evidence>
<dbReference type="AlphaFoldDB" id="A0AAE0U924"/>
<gene>
    <name evidence="2" type="ORF">B0H63DRAFT_518135</name>
</gene>